<comment type="subcellular location">
    <subcellularLocation>
        <location evidence="1">Cell membrane</location>
        <topology evidence="1">Multi-pass membrane protein</topology>
    </subcellularLocation>
</comment>
<feature type="domain" description="Major facilitator superfamily (MFS) profile" evidence="8">
    <location>
        <begin position="1"/>
        <end position="200"/>
    </location>
</feature>
<keyword evidence="6 7" id="KW-0472">Membrane</keyword>
<feature type="transmembrane region" description="Helical" evidence="7">
    <location>
        <begin position="179"/>
        <end position="196"/>
    </location>
</feature>
<evidence type="ECO:0000313" key="9">
    <source>
        <dbReference type="EMBL" id="MFD2265264.1"/>
    </source>
</evidence>
<keyword evidence="5 7" id="KW-1133">Transmembrane helix</keyword>
<keyword evidence="3" id="KW-1003">Cell membrane</keyword>
<reference evidence="10" key="1">
    <citation type="journal article" date="2019" name="Int. J. Syst. Evol. Microbiol.">
        <title>The Global Catalogue of Microorganisms (GCM) 10K type strain sequencing project: providing services to taxonomists for standard genome sequencing and annotation.</title>
        <authorList>
            <consortium name="The Broad Institute Genomics Platform"/>
            <consortium name="The Broad Institute Genome Sequencing Center for Infectious Disease"/>
            <person name="Wu L."/>
            <person name="Ma J."/>
        </authorList>
    </citation>
    <scope>NUCLEOTIDE SEQUENCE [LARGE SCALE GENOMIC DNA]</scope>
    <source>
        <strain evidence="10">CGMCC 1.19062</strain>
    </source>
</reference>
<proteinExistence type="predicted"/>
<dbReference type="PANTHER" id="PTHR23513:SF9">
    <property type="entry name" value="ENTEROBACTIN EXPORTER ENTS"/>
    <property type="match status" value="1"/>
</dbReference>
<feature type="transmembrane region" description="Helical" evidence="7">
    <location>
        <begin position="217"/>
        <end position="238"/>
    </location>
</feature>
<dbReference type="PROSITE" id="PS50850">
    <property type="entry name" value="MFS"/>
    <property type="match status" value="2"/>
</dbReference>
<dbReference type="Pfam" id="PF05977">
    <property type="entry name" value="MFS_3"/>
    <property type="match status" value="1"/>
</dbReference>
<evidence type="ECO:0000256" key="1">
    <source>
        <dbReference type="ARBA" id="ARBA00004651"/>
    </source>
</evidence>
<gene>
    <name evidence="9" type="ORF">ACFSM5_20340</name>
</gene>
<evidence type="ECO:0000256" key="4">
    <source>
        <dbReference type="ARBA" id="ARBA00022692"/>
    </source>
</evidence>
<feature type="transmembrane region" description="Helical" evidence="7">
    <location>
        <begin position="258"/>
        <end position="279"/>
    </location>
</feature>
<dbReference type="InterPro" id="IPR036259">
    <property type="entry name" value="MFS_trans_sf"/>
</dbReference>
<evidence type="ECO:0000256" key="5">
    <source>
        <dbReference type="ARBA" id="ARBA00022989"/>
    </source>
</evidence>
<dbReference type="Gene3D" id="1.20.1250.20">
    <property type="entry name" value="MFS general substrate transporter like domains"/>
    <property type="match status" value="1"/>
</dbReference>
<evidence type="ECO:0000259" key="8">
    <source>
        <dbReference type="PROSITE" id="PS50850"/>
    </source>
</evidence>
<feature type="transmembrane region" description="Helical" evidence="7">
    <location>
        <begin position="83"/>
        <end position="104"/>
    </location>
</feature>
<dbReference type="RefSeq" id="WP_379878435.1">
    <property type="nucleotide sequence ID" value="NZ_JBHUIP010000016.1"/>
</dbReference>
<dbReference type="Proteomes" id="UP001597295">
    <property type="component" value="Unassembled WGS sequence"/>
</dbReference>
<dbReference type="SUPFAM" id="SSF103473">
    <property type="entry name" value="MFS general substrate transporter"/>
    <property type="match status" value="1"/>
</dbReference>
<organism evidence="9 10">
    <name type="scientific">Lacibacterium aquatile</name>
    <dbReference type="NCBI Taxonomy" id="1168082"/>
    <lineage>
        <taxon>Bacteria</taxon>
        <taxon>Pseudomonadati</taxon>
        <taxon>Pseudomonadota</taxon>
        <taxon>Alphaproteobacteria</taxon>
        <taxon>Rhodospirillales</taxon>
        <taxon>Rhodospirillaceae</taxon>
    </lineage>
</organism>
<dbReference type="EMBL" id="JBHUIP010000016">
    <property type="protein sequence ID" value="MFD2265264.1"/>
    <property type="molecule type" value="Genomic_DNA"/>
</dbReference>
<feature type="domain" description="Major facilitator superfamily (MFS) profile" evidence="8">
    <location>
        <begin position="218"/>
        <end position="406"/>
    </location>
</feature>
<evidence type="ECO:0000256" key="2">
    <source>
        <dbReference type="ARBA" id="ARBA00022448"/>
    </source>
</evidence>
<feature type="transmembrane region" description="Helical" evidence="7">
    <location>
        <begin position="51"/>
        <end position="71"/>
    </location>
</feature>
<comment type="caution">
    <text evidence="9">The sequence shown here is derived from an EMBL/GenBank/DDBJ whole genome shotgun (WGS) entry which is preliminary data.</text>
</comment>
<evidence type="ECO:0000313" key="10">
    <source>
        <dbReference type="Proteomes" id="UP001597295"/>
    </source>
</evidence>
<keyword evidence="10" id="KW-1185">Reference proteome</keyword>
<dbReference type="InterPro" id="IPR010290">
    <property type="entry name" value="TM_effector"/>
</dbReference>
<feature type="transmembrane region" description="Helical" evidence="7">
    <location>
        <begin position="149"/>
        <end position="173"/>
    </location>
</feature>
<evidence type="ECO:0000256" key="6">
    <source>
        <dbReference type="ARBA" id="ARBA00023136"/>
    </source>
</evidence>
<dbReference type="CDD" id="cd06173">
    <property type="entry name" value="MFS_MefA_like"/>
    <property type="match status" value="1"/>
</dbReference>
<feature type="transmembrane region" description="Helical" evidence="7">
    <location>
        <begin position="371"/>
        <end position="396"/>
    </location>
</feature>
<sequence length="406" mass="41758">MSFLNRFIDLRPLAANPDFRYLWIGTAAQLLGRRITAVAVLYQVWSLTGSSFWVGAVGVVQAAAMILFGLWGGSLADRLDRRYLVLWTTVGALLAAIALAVQALAGNQSLAIIFALSGIQIAAVALGGPARRAFIPRVLPTDQVTAGLALVQLASQIGSLVGPALAGLVIGAYGVEACYLLEALAFAVSLFGAFRLPRMQPEQAVERSGIVAGLRFLVGRPLLTGALLTDLAVTMLAMPMALFPAINAARFGDDPRTLGLLFSAVAVGGVGMAAFSGFFTRIASVGALQLLTAAGWGLALAGVALVSDLWSTLALLALAGAADTITVISRGTLLQTAIPDGYRGRIAAVEQVVGTAGSDLGNFRAGLMAGFLSPAGAMAAGGLMCVAAIGAIALAVPTLRRFRLPQ</sequence>
<feature type="transmembrane region" description="Helical" evidence="7">
    <location>
        <begin position="286"/>
        <end position="306"/>
    </location>
</feature>
<name>A0ABW5DWC0_9PROT</name>
<keyword evidence="4 7" id="KW-0812">Transmembrane</keyword>
<protein>
    <submittedName>
        <fullName evidence="9">MFS transporter</fullName>
    </submittedName>
</protein>
<accession>A0ABW5DWC0</accession>
<feature type="transmembrane region" description="Helical" evidence="7">
    <location>
        <begin position="110"/>
        <end position="128"/>
    </location>
</feature>
<keyword evidence="2" id="KW-0813">Transport</keyword>
<dbReference type="InterPro" id="IPR020846">
    <property type="entry name" value="MFS_dom"/>
</dbReference>
<evidence type="ECO:0000256" key="7">
    <source>
        <dbReference type="SAM" id="Phobius"/>
    </source>
</evidence>
<dbReference type="PANTHER" id="PTHR23513">
    <property type="entry name" value="INTEGRAL MEMBRANE EFFLUX PROTEIN-RELATED"/>
    <property type="match status" value="1"/>
</dbReference>
<evidence type="ECO:0000256" key="3">
    <source>
        <dbReference type="ARBA" id="ARBA00022475"/>
    </source>
</evidence>